<name>A0ABY5FUY1_9MICO</name>
<evidence type="ECO:0000313" key="3">
    <source>
        <dbReference type="Proteomes" id="UP001060039"/>
    </source>
</evidence>
<evidence type="ECO:0000256" key="1">
    <source>
        <dbReference type="SAM" id="Phobius"/>
    </source>
</evidence>
<accession>A0ABY5FUY1</accession>
<reference evidence="2" key="1">
    <citation type="submission" date="2022-07" db="EMBL/GenBank/DDBJ databases">
        <title>Taxonomic analysis of Microcella humidisoli nov. sp., isolated from riverside soil.</title>
        <authorList>
            <person name="Molina K.M."/>
            <person name="Kim S.B."/>
        </authorList>
    </citation>
    <scope>NUCLEOTIDE SEQUENCE</scope>
    <source>
        <strain evidence="2">MMS21-STM10</strain>
    </source>
</reference>
<keyword evidence="1" id="KW-0472">Membrane</keyword>
<organism evidence="2 3">
    <name type="scientific">Microcella humidisoli</name>
    <dbReference type="NCBI Taxonomy" id="2963406"/>
    <lineage>
        <taxon>Bacteria</taxon>
        <taxon>Bacillati</taxon>
        <taxon>Actinomycetota</taxon>
        <taxon>Actinomycetes</taxon>
        <taxon>Micrococcales</taxon>
        <taxon>Microbacteriaceae</taxon>
        <taxon>Microcella</taxon>
    </lineage>
</organism>
<protein>
    <submittedName>
        <fullName evidence="2">Uncharacterized protein</fullName>
    </submittedName>
</protein>
<keyword evidence="3" id="KW-1185">Reference proteome</keyword>
<evidence type="ECO:0000313" key="2">
    <source>
        <dbReference type="EMBL" id="UTT62116.1"/>
    </source>
</evidence>
<dbReference type="Proteomes" id="UP001060039">
    <property type="component" value="Chromosome"/>
</dbReference>
<feature type="transmembrane region" description="Helical" evidence="1">
    <location>
        <begin position="26"/>
        <end position="42"/>
    </location>
</feature>
<gene>
    <name evidence="2" type="ORF">NNL39_10660</name>
</gene>
<feature type="transmembrane region" description="Helical" evidence="1">
    <location>
        <begin position="48"/>
        <end position="68"/>
    </location>
</feature>
<dbReference type="RefSeq" id="WP_255159258.1">
    <property type="nucleotide sequence ID" value="NZ_CP101497.1"/>
</dbReference>
<proteinExistence type="predicted"/>
<dbReference type="EMBL" id="CP101497">
    <property type="protein sequence ID" value="UTT62116.1"/>
    <property type="molecule type" value="Genomic_DNA"/>
</dbReference>
<sequence>MWFDGAMNQGTRHTARATVGANTDRILLIIGAIAIVVGIALLPEAELVIGSGVLISVGVAAVVIGLVLRRRRPPERHRPLDAHPGVDNPAIIVHHDYGDIGAGAGGDGGGGGGGGGD</sequence>
<keyword evidence="1" id="KW-1133">Transmembrane helix</keyword>
<keyword evidence="1" id="KW-0812">Transmembrane</keyword>